<evidence type="ECO:0000313" key="3">
    <source>
        <dbReference type="Proteomes" id="UP000774617"/>
    </source>
</evidence>
<evidence type="ECO:0000313" key="2">
    <source>
        <dbReference type="EMBL" id="KAH7058967.1"/>
    </source>
</evidence>
<sequence length="147" mass="15964">MLPRRMTFPRCAVCSALQALGHAAPRIDQRSSTPRLPRMRGARGEAGVEGADSSSSKRDSWPGAARRPRRSNPKGAISEPPRPSRNMRMTTPLLGSLMSGSSSQRLQAACSSRLLARRACRHDSHATPLSMNEDVGADPRLPQPWAL</sequence>
<gene>
    <name evidence="2" type="ORF">B0J12DRAFT_725947</name>
</gene>
<comment type="caution">
    <text evidence="2">The sequence shown here is derived from an EMBL/GenBank/DDBJ whole genome shotgun (WGS) entry which is preliminary data.</text>
</comment>
<reference evidence="2 3" key="1">
    <citation type="journal article" date="2021" name="Nat. Commun.">
        <title>Genetic determinants of endophytism in the Arabidopsis root mycobiome.</title>
        <authorList>
            <person name="Mesny F."/>
            <person name="Miyauchi S."/>
            <person name="Thiergart T."/>
            <person name="Pickel B."/>
            <person name="Atanasova L."/>
            <person name="Karlsson M."/>
            <person name="Huettel B."/>
            <person name="Barry K.W."/>
            <person name="Haridas S."/>
            <person name="Chen C."/>
            <person name="Bauer D."/>
            <person name="Andreopoulos W."/>
            <person name="Pangilinan J."/>
            <person name="LaButti K."/>
            <person name="Riley R."/>
            <person name="Lipzen A."/>
            <person name="Clum A."/>
            <person name="Drula E."/>
            <person name="Henrissat B."/>
            <person name="Kohler A."/>
            <person name="Grigoriev I.V."/>
            <person name="Martin F.M."/>
            <person name="Hacquard S."/>
        </authorList>
    </citation>
    <scope>NUCLEOTIDE SEQUENCE [LARGE SCALE GENOMIC DNA]</scope>
    <source>
        <strain evidence="2 3">MPI-SDFR-AT-0080</strain>
    </source>
</reference>
<keyword evidence="3" id="KW-1185">Reference proteome</keyword>
<name>A0ABQ8GL66_9PEZI</name>
<accession>A0ABQ8GL66</accession>
<dbReference type="Proteomes" id="UP000774617">
    <property type="component" value="Unassembled WGS sequence"/>
</dbReference>
<dbReference type="EMBL" id="JAGTJR010000006">
    <property type="protein sequence ID" value="KAH7058967.1"/>
    <property type="molecule type" value="Genomic_DNA"/>
</dbReference>
<protein>
    <submittedName>
        <fullName evidence="2">Uncharacterized protein</fullName>
    </submittedName>
</protein>
<evidence type="ECO:0000256" key="1">
    <source>
        <dbReference type="SAM" id="MobiDB-lite"/>
    </source>
</evidence>
<feature type="compositionally biased region" description="Low complexity" evidence="1">
    <location>
        <begin position="93"/>
        <end position="111"/>
    </location>
</feature>
<organism evidence="2 3">
    <name type="scientific">Macrophomina phaseolina</name>
    <dbReference type="NCBI Taxonomy" id="35725"/>
    <lineage>
        <taxon>Eukaryota</taxon>
        <taxon>Fungi</taxon>
        <taxon>Dikarya</taxon>
        <taxon>Ascomycota</taxon>
        <taxon>Pezizomycotina</taxon>
        <taxon>Dothideomycetes</taxon>
        <taxon>Dothideomycetes incertae sedis</taxon>
        <taxon>Botryosphaeriales</taxon>
        <taxon>Botryosphaeriaceae</taxon>
        <taxon>Macrophomina</taxon>
    </lineage>
</organism>
<proteinExistence type="predicted"/>
<feature type="region of interest" description="Disordered" evidence="1">
    <location>
        <begin position="124"/>
        <end position="147"/>
    </location>
</feature>
<feature type="region of interest" description="Disordered" evidence="1">
    <location>
        <begin position="24"/>
        <end position="111"/>
    </location>
</feature>